<sequence>MDYPKLLGPSKEGVFTIHLGNSENRIDFEYIERMHELLEKIEATEGPTACVLGGDGKFFSNGLNIDMLMAKPKELIGSFQRLLSRLLSFPVPVVAAVNGHAFGGGAMIALVCDFRVMSKSRGFLCMNEVDIGLPLTPGMCAVAKSKLDRSLWTPTILGAKRWGGEECLRNRIVDLTCDPGEVLAQAQALARKAAPKGATKAIYRGLKEEMYGEEIRLLSSGLGSATQQLTIQIKNLSKM</sequence>
<name>A0A6P6RRD1_9EIME</name>
<evidence type="ECO:0000313" key="4">
    <source>
        <dbReference type="RefSeq" id="XP_026190097.1"/>
    </source>
</evidence>
<dbReference type="InterPro" id="IPR029045">
    <property type="entry name" value="ClpP/crotonase-like_dom_sf"/>
</dbReference>
<reference evidence="4" key="1">
    <citation type="submission" date="2025-08" db="UniProtKB">
        <authorList>
            <consortium name="RefSeq"/>
        </authorList>
    </citation>
    <scope>IDENTIFICATION</scope>
</reference>
<dbReference type="Gene3D" id="3.90.226.10">
    <property type="entry name" value="2-enoyl-CoA Hydratase, Chain A, domain 1"/>
    <property type="match status" value="1"/>
</dbReference>
<gene>
    <name evidence="4" type="primary">LOC34623122</name>
</gene>
<accession>A0A6P6RRD1</accession>
<dbReference type="OrthoDB" id="410701at2759"/>
<evidence type="ECO:0000256" key="1">
    <source>
        <dbReference type="ARBA" id="ARBA00005254"/>
    </source>
</evidence>
<dbReference type="GO" id="GO:0005777">
    <property type="term" value="C:peroxisome"/>
    <property type="evidence" value="ECO:0007669"/>
    <property type="project" value="TreeGrafter"/>
</dbReference>
<dbReference type="Proteomes" id="UP000515125">
    <property type="component" value="Unplaced"/>
</dbReference>
<dbReference type="InterPro" id="IPR001753">
    <property type="entry name" value="Enoyl-CoA_hydra/iso"/>
</dbReference>
<dbReference type="GO" id="GO:0006635">
    <property type="term" value="P:fatty acid beta-oxidation"/>
    <property type="evidence" value="ECO:0007669"/>
    <property type="project" value="TreeGrafter"/>
</dbReference>
<dbReference type="RefSeq" id="XP_026190097.1">
    <property type="nucleotide sequence ID" value="XM_026334312.1"/>
</dbReference>
<protein>
    <submittedName>
        <fullName evidence="4">Enoyl-CoA delta isomerase 3</fullName>
    </submittedName>
</protein>
<proteinExistence type="inferred from homology"/>
<dbReference type="InterPro" id="IPR018376">
    <property type="entry name" value="Enoyl-CoA_hyd/isom_CS"/>
</dbReference>
<organism evidence="3 4">
    <name type="scientific">Cyclospora cayetanensis</name>
    <dbReference type="NCBI Taxonomy" id="88456"/>
    <lineage>
        <taxon>Eukaryota</taxon>
        <taxon>Sar</taxon>
        <taxon>Alveolata</taxon>
        <taxon>Apicomplexa</taxon>
        <taxon>Conoidasida</taxon>
        <taxon>Coccidia</taxon>
        <taxon>Eucoccidiorida</taxon>
        <taxon>Eimeriorina</taxon>
        <taxon>Eimeriidae</taxon>
        <taxon>Cyclospora</taxon>
    </lineage>
</organism>
<evidence type="ECO:0000256" key="2">
    <source>
        <dbReference type="RuleBase" id="RU003707"/>
    </source>
</evidence>
<dbReference type="CDD" id="cd06558">
    <property type="entry name" value="crotonase-like"/>
    <property type="match status" value="1"/>
</dbReference>
<dbReference type="PROSITE" id="PS00166">
    <property type="entry name" value="ENOYL_COA_HYDRATASE"/>
    <property type="match status" value="1"/>
</dbReference>
<dbReference type="SUPFAM" id="SSF52096">
    <property type="entry name" value="ClpP/crotonase"/>
    <property type="match status" value="1"/>
</dbReference>
<evidence type="ECO:0000313" key="3">
    <source>
        <dbReference type="Proteomes" id="UP000515125"/>
    </source>
</evidence>
<dbReference type="Pfam" id="PF00378">
    <property type="entry name" value="ECH_1"/>
    <property type="match status" value="1"/>
</dbReference>
<dbReference type="AlphaFoldDB" id="A0A6P6RRD1"/>
<dbReference type="GO" id="GO:0004165">
    <property type="term" value="F:delta(3)-delta(2)-enoyl-CoA isomerase activity"/>
    <property type="evidence" value="ECO:0007669"/>
    <property type="project" value="TreeGrafter"/>
</dbReference>
<dbReference type="GeneID" id="34623122"/>
<keyword evidence="3" id="KW-1185">Reference proteome</keyword>
<dbReference type="PANTHER" id="PTHR11941:SF75">
    <property type="entry name" value="ENOYL-COA HYDRATASE_ISOMERASE FAMILY PROTEIN"/>
    <property type="match status" value="1"/>
</dbReference>
<keyword evidence="4" id="KW-0413">Isomerase</keyword>
<dbReference type="PANTHER" id="PTHR11941">
    <property type="entry name" value="ENOYL-COA HYDRATASE-RELATED"/>
    <property type="match status" value="1"/>
</dbReference>
<comment type="similarity">
    <text evidence="1 2">Belongs to the enoyl-CoA hydratase/isomerase family.</text>
</comment>